<protein>
    <submittedName>
        <fullName evidence="1">Uncharacterized protein</fullName>
    </submittedName>
</protein>
<sequence length="388" mass="43459">MTIVSTTTTFTRKGLNLDDEDFLSTIALNLLLYYFIQLILAGSSNFSSSSTISLKMSQQLLLLFFFFFFLLHSKQAVSDFIVDKNGSGNFRTISEAIKNSPSNSAKRFHIKILKGIYEENIIIGEDKINLVLVGEGIDKTIISGNRSARSGFKTYDTATVGVIGYGFTAKEITFENTAGPKQNQAVALRCEANHASFFRCKFKGYQDTLYAKNGHQFYRDCDIEGTIDFICGDATVVLQNCLIAVHRPLLGQSNTITAQKRDKSNIVTGTIIHNSTIIAAADLKQASPRAKTYLGRPWGNFAITVVMESYLADLVDPKGWLEWEDRRTDKVYYAEFRNKGPGANTRRRVPWSKVIQNSSEAELFTVKRFIHGESWIPKDIPFISGLLE</sequence>
<organism evidence="1 2">
    <name type="scientific">Catharanthus roseus</name>
    <name type="common">Madagascar periwinkle</name>
    <name type="synonym">Vinca rosea</name>
    <dbReference type="NCBI Taxonomy" id="4058"/>
    <lineage>
        <taxon>Eukaryota</taxon>
        <taxon>Viridiplantae</taxon>
        <taxon>Streptophyta</taxon>
        <taxon>Embryophyta</taxon>
        <taxon>Tracheophyta</taxon>
        <taxon>Spermatophyta</taxon>
        <taxon>Magnoliopsida</taxon>
        <taxon>eudicotyledons</taxon>
        <taxon>Gunneridae</taxon>
        <taxon>Pentapetalae</taxon>
        <taxon>asterids</taxon>
        <taxon>lamiids</taxon>
        <taxon>Gentianales</taxon>
        <taxon>Apocynaceae</taxon>
        <taxon>Rauvolfioideae</taxon>
        <taxon>Vinceae</taxon>
        <taxon>Catharanthinae</taxon>
        <taxon>Catharanthus</taxon>
    </lineage>
</organism>
<gene>
    <name evidence="1" type="ORF">M9H77_33050</name>
</gene>
<evidence type="ECO:0000313" key="1">
    <source>
        <dbReference type="EMBL" id="KAI5655863.1"/>
    </source>
</evidence>
<name>A0ACC0A783_CATRO</name>
<proteinExistence type="predicted"/>
<evidence type="ECO:0000313" key="2">
    <source>
        <dbReference type="Proteomes" id="UP001060085"/>
    </source>
</evidence>
<comment type="caution">
    <text evidence="1">The sequence shown here is derived from an EMBL/GenBank/DDBJ whole genome shotgun (WGS) entry which is preliminary data.</text>
</comment>
<reference evidence="2" key="1">
    <citation type="journal article" date="2023" name="Nat. Plants">
        <title>Single-cell RNA sequencing provides a high-resolution roadmap for understanding the multicellular compartmentation of specialized metabolism.</title>
        <authorList>
            <person name="Sun S."/>
            <person name="Shen X."/>
            <person name="Li Y."/>
            <person name="Li Y."/>
            <person name="Wang S."/>
            <person name="Li R."/>
            <person name="Zhang H."/>
            <person name="Shen G."/>
            <person name="Guo B."/>
            <person name="Wei J."/>
            <person name="Xu J."/>
            <person name="St-Pierre B."/>
            <person name="Chen S."/>
            <person name="Sun C."/>
        </authorList>
    </citation>
    <scope>NUCLEOTIDE SEQUENCE [LARGE SCALE GENOMIC DNA]</scope>
</reference>
<accession>A0ACC0A783</accession>
<dbReference type="EMBL" id="CM044707">
    <property type="protein sequence ID" value="KAI5655863.1"/>
    <property type="molecule type" value="Genomic_DNA"/>
</dbReference>
<dbReference type="Proteomes" id="UP001060085">
    <property type="component" value="Linkage Group LG07"/>
</dbReference>
<keyword evidence="2" id="KW-1185">Reference proteome</keyword>